<sequence>MYDVIIVGAGPAGSTAAKLLAEKGFGVLLIEKFKIPRYKSCSGILIKKTLMLIDRYFGESVPESVMCEPVENKGMIFTNDKGKEYRFEQEGRNIWRSSFDYWLVRKAEESGAVVRDDTIAVSCEEKGNFVSVRLHGKKADIKSGTQTYTEEARYLLDCEGVACVLKQKIMKTVPAYITTYQTFQAGTIDLDPHYFYAYLQPELSEYDAWFNVKDDLLVLGVAVKDTGKIRHFYNEFLGYMKRYHNLKIEEQIKSEKWLMPRIRPGCQIDYGVRHVFFAGETAGFLNPMGEGISAAMESGYQAACAIADHFDYLDQVYAAYGQSTENMRSYMQRQWSLTGEMAETFQEMK</sequence>
<dbReference type="GO" id="GO:0071949">
    <property type="term" value="F:FAD binding"/>
    <property type="evidence" value="ECO:0007669"/>
    <property type="project" value="InterPro"/>
</dbReference>
<dbReference type="Pfam" id="PF01494">
    <property type="entry name" value="FAD_binding_3"/>
    <property type="match status" value="1"/>
</dbReference>
<accession>N2A1S1</accession>
<dbReference type="EMBL" id="AQFT01000124">
    <property type="protein sequence ID" value="EMZ22111.1"/>
    <property type="molecule type" value="Genomic_DNA"/>
</dbReference>
<dbReference type="Proteomes" id="UP000012589">
    <property type="component" value="Unassembled WGS sequence"/>
</dbReference>
<dbReference type="PATRIC" id="fig|1235802.3.peg.4463"/>
<dbReference type="eggNOG" id="COG0644">
    <property type="taxonomic scope" value="Bacteria"/>
</dbReference>
<protein>
    <recommendedName>
        <fullName evidence="1">FAD-binding domain-containing protein</fullName>
    </recommendedName>
</protein>
<gene>
    <name evidence="2" type="ORF">C823_04199</name>
</gene>
<dbReference type="PANTHER" id="PTHR42685">
    <property type="entry name" value="GERANYLGERANYL DIPHOSPHATE REDUCTASE"/>
    <property type="match status" value="1"/>
</dbReference>
<proteinExistence type="predicted"/>
<dbReference type="Gene3D" id="3.50.50.60">
    <property type="entry name" value="FAD/NAD(P)-binding domain"/>
    <property type="match status" value="1"/>
</dbReference>
<dbReference type="InterPro" id="IPR036188">
    <property type="entry name" value="FAD/NAD-bd_sf"/>
</dbReference>
<keyword evidence="3" id="KW-1185">Reference proteome</keyword>
<dbReference type="InterPro" id="IPR050407">
    <property type="entry name" value="Geranylgeranyl_reductase"/>
</dbReference>
<evidence type="ECO:0000259" key="1">
    <source>
        <dbReference type="Pfam" id="PF01494"/>
    </source>
</evidence>
<dbReference type="SUPFAM" id="SSF51905">
    <property type="entry name" value="FAD/NAD(P)-binding domain"/>
    <property type="match status" value="1"/>
</dbReference>
<dbReference type="OrthoDB" id="9806565at2"/>
<comment type="caution">
    <text evidence="2">The sequence shown here is derived from an EMBL/GenBank/DDBJ whole genome shotgun (WGS) entry which is preliminary data.</text>
</comment>
<evidence type="ECO:0000313" key="3">
    <source>
        <dbReference type="Proteomes" id="UP000012589"/>
    </source>
</evidence>
<dbReference type="STRING" id="1235802.C823_04199"/>
<dbReference type="AlphaFoldDB" id="N2A1S1"/>
<name>N2A1S1_9FIRM</name>
<feature type="domain" description="FAD-binding" evidence="1">
    <location>
        <begin position="2"/>
        <end position="177"/>
    </location>
</feature>
<dbReference type="PANTHER" id="PTHR42685:SF22">
    <property type="entry name" value="CONDITIONED MEDIUM FACTOR RECEPTOR 1"/>
    <property type="match status" value="1"/>
</dbReference>
<dbReference type="HOGENOM" id="CLU_024648_1_1_9"/>
<reference evidence="2 3" key="1">
    <citation type="journal article" date="2014" name="Genome Announc.">
        <title>Draft genome sequences of the altered schaedler flora, a defined bacterial community from gnotobiotic mice.</title>
        <authorList>
            <person name="Wannemuehler M.J."/>
            <person name="Overstreet A.M."/>
            <person name="Ward D.V."/>
            <person name="Phillips G.J."/>
        </authorList>
    </citation>
    <scope>NUCLEOTIDE SEQUENCE [LARGE SCALE GENOMIC DNA]</scope>
    <source>
        <strain evidence="2 3">ASF492</strain>
    </source>
</reference>
<evidence type="ECO:0000313" key="2">
    <source>
        <dbReference type="EMBL" id="EMZ22111.1"/>
    </source>
</evidence>
<dbReference type="InterPro" id="IPR002938">
    <property type="entry name" value="FAD-bd"/>
</dbReference>
<organism evidence="2 3">
    <name type="scientific">Eubacterium plexicaudatum ASF492</name>
    <dbReference type="NCBI Taxonomy" id="1235802"/>
    <lineage>
        <taxon>Bacteria</taxon>
        <taxon>Bacillati</taxon>
        <taxon>Bacillota</taxon>
        <taxon>Clostridia</taxon>
        <taxon>Eubacteriales</taxon>
        <taxon>Eubacteriaceae</taxon>
        <taxon>Eubacterium</taxon>
    </lineage>
</organism>
<dbReference type="PRINTS" id="PR00420">
    <property type="entry name" value="RNGMNOXGNASE"/>
</dbReference>